<dbReference type="SMART" id="SM00387">
    <property type="entry name" value="HATPase_c"/>
    <property type="match status" value="1"/>
</dbReference>
<dbReference type="SUPFAM" id="SSF53822">
    <property type="entry name" value="Periplasmic binding protein-like I"/>
    <property type="match status" value="1"/>
</dbReference>
<keyword evidence="3 12" id="KW-0597">Phosphoprotein</keyword>
<feature type="modified residue" description="4-aspartylphosphate" evidence="12">
    <location>
        <position position="673"/>
    </location>
</feature>
<dbReference type="SUPFAM" id="SSF52172">
    <property type="entry name" value="CheY-like"/>
    <property type="match status" value="1"/>
</dbReference>
<dbReference type="SUPFAM" id="SSF47384">
    <property type="entry name" value="Homodimeric domain of signal transducing histidine kinase"/>
    <property type="match status" value="1"/>
</dbReference>
<dbReference type="GO" id="GO:0003700">
    <property type="term" value="F:DNA-binding transcription factor activity"/>
    <property type="evidence" value="ECO:0007669"/>
    <property type="project" value="InterPro"/>
</dbReference>
<evidence type="ECO:0000256" key="5">
    <source>
        <dbReference type="ARBA" id="ARBA00022741"/>
    </source>
</evidence>
<dbReference type="InterPro" id="IPR025997">
    <property type="entry name" value="SBP_2_dom"/>
</dbReference>
<dbReference type="InterPro" id="IPR036097">
    <property type="entry name" value="HisK_dim/P_sf"/>
</dbReference>
<keyword evidence="14" id="KW-1133">Transmembrane helix</keyword>
<dbReference type="SMART" id="SM00388">
    <property type="entry name" value="HisKA"/>
    <property type="match status" value="1"/>
</dbReference>
<dbReference type="InterPro" id="IPR036890">
    <property type="entry name" value="HATPase_C_sf"/>
</dbReference>
<evidence type="ECO:0000256" key="14">
    <source>
        <dbReference type="SAM" id="Phobius"/>
    </source>
</evidence>
<dbReference type="EC" id="2.7.13.3" evidence="2"/>
<proteinExistence type="predicted"/>
<dbReference type="FunFam" id="1.10.287.130:FF:000045">
    <property type="entry name" value="Two-component system sensor histidine kinase/response regulator"/>
    <property type="match status" value="1"/>
</dbReference>
<dbReference type="InterPro" id="IPR001789">
    <property type="entry name" value="Sig_transdc_resp-reg_receiver"/>
</dbReference>
<name>A0A917N307_9SPHI</name>
<reference evidence="18" key="1">
    <citation type="journal article" date="2014" name="Int. J. Syst. Evol. Microbiol.">
        <title>Complete genome sequence of Corynebacterium casei LMG S-19264T (=DSM 44701T), isolated from a smear-ripened cheese.</title>
        <authorList>
            <consortium name="US DOE Joint Genome Institute (JGI-PGF)"/>
            <person name="Walter F."/>
            <person name="Albersmeier A."/>
            <person name="Kalinowski J."/>
            <person name="Ruckert C."/>
        </authorList>
    </citation>
    <scope>NUCLEOTIDE SEQUENCE</scope>
    <source>
        <strain evidence="18">CCM 8711</strain>
    </source>
</reference>
<comment type="catalytic activity">
    <reaction evidence="1">
        <text>ATP + protein L-histidine = ADP + protein N-phospho-L-histidine.</text>
        <dbReference type="EC" id="2.7.13.3"/>
    </reaction>
</comment>
<dbReference type="PANTHER" id="PTHR43547">
    <property type="entry name" value="TWO-COMPONENT HISTIDINE KINASE"/>
    <property type="match status" value="1"/>
</dbReference>
<keyword evidence="4" id="KW-0808">Transferase</keyword>
<evidence type="ECO:0000313" key="19">
    <source>
        <dbReference type="Proteomes" id="UP000662074"/>
    </source>
</evidence>
<dbReference type="Proteomes" id="UP000662074">
    <property type="component" value="Unassembled WGS sequence"/>
</dbReference>
<evidence type="ECO:0000256" key="2">
    <source>
        <dbReference type="ARBA" id="ARBA00012438"/>
    </source>
</evidence>
<comment type="caution">
    <text evidence="18">The sequence shown here is derived from an EMBL/GenBank/DDBJ whole genome shotgun (WGS) entry which is preliminary data.</text>
</comment>
<evidence type="ECO:0000256" key="6">
    <source>
        <dbReference type="ARBA" id="ARBA00022777"/>
    </source>
</evidence>
<dbReference type="Pfam" id="PF12833">
    <property type="entry name" value="HTH_18"/>
    <property type="match status" value="1"/>
</dbReference>
<dbReference type="Pfam" id="PF13407">
    <property type="entry name" value="Peripla_BP_4"/>
    <property type="match status" value="1"/>
</dbReference>
<evidence type="ECO:0000259" key="15">
    <source>
        <dbReference type="PROSITE" id="PS01124"/>
    </source>
</evidence>
<evidence type="ECO:0000256" key="8">
    <source>
        <dbReference type="ARBA" id="ARBA00023012"/>
    </source>
</evidence>
<dbReference type="CDD" id="cd00075">
    <property type="entry name" value="HATPase"/>
    <property type="match status" value="1"/>
</dbReference>
<feature type="transmembrane region" description="Helical" evidence="14">
    <location>
        <begin position="295"/>
        <end position="319"/>
    </location>
</feature>
<dbReference type="PROSITE" id="PS01124">
    <property type="entry name" value="HTH_ARAC_FAMILY_2"/>
    <property type="match status" value="1"/>
</dbReference>
<evidence type="ECO:0000256" key="13">
    <source>
        <dbReference type="SAM" id="Coils"/>
    </source>
</evidence>
<dbReference type="InterPro" id="IPR018060">
    <property type="entry name" value="HTH_AraC"/>
</dbReference>
<evidence type="ECO:0000256" key="7">
    <source>
        <dbReference type="ARBA" id="ARBA00022840"/>
    </source>
</evidence>
<evidence type="ECO:0000313" key="18">
    <source>
        <dbReference type="EMBL" id="GGI52458.1"/>
    </source>
</evidence>
<dbReference type="Gene3D" id="3.30.565.10">
    <property type="entry name" value="Histidine kinase-like ATPase, C-terminal domain"/>
    <property type="match status" value="1"/>
</dbReference>
<dbReference type="PROSITE" id="PS50109">
    <property type="entry name" value="HIS_KIN"/>
    <property type="match status" value="1"/>
</dbReference>
<keyword evidence="9" id="KW-0805">Transcription regulation</keyword>
<dbReference type="PANTHER" id="PTHR43547:SF2">
    <property type="entry name" value="HYBRID SIGNAL TRANSDUCTION HISTIDINE KINASE C"/>
    <property type="match status" value="1"/>
</dbReference>
<dbReference type="InterPro" id="IPR003594">
    <property type="entry name" value="HATPase_dom"/>
</dbReference>
<dbReference type="Pfam" id="PF00512">
    <property type="entry name" value="HisKA"/>
    <property type="match status" value="1"/>
</dbReference>
<dbReference type="InterPro" id="IPR004358">
    <property type="entry name" value="Sig_transdc_His_kin-like_C"/>
</dbReference>
<dbReference type="InterPro" id="IPR011006">
    <property type="entry name" value="CheY-like_superfamily"/>
</dbReference>
<evidence type="ECO:0000256" key="3">
    <source>
        <dbReference type="ARBA" id="ARBA00022553"/>
    </source>
</evidence>
<keyword evidence="8" id="KW-0902">Two-component regulatory system</keyword>
<dbReference type="InterPro" id="IPR018062">
    <property type="entry name" value="HTH_AraC-typ_CS"/>
</dbReference>
<evidence type="ECO:0000256" key="1">
    <source>
        <dbReference type="ARBA" id="ARBA00000085"/>
    </source>
</evidence>
<reference evidence="18" key="2">
    <citation type="submission" date="2020-09" db="EMBL/GenBank/DDBJ databases">
        <authorList>
            <person name="Sun Q."/>
            <person name="Sedlacek I."/>
        </authorList>
    </citation>
    <scope>NUCLEOTIDE SEQUENCE</scope>
    <source>
        <strain evidence="18">CCM 8711</strain>
    </source>
</reference>
<dbReference type="Gene3D" id="1.10.287.130">
    <property type="match status" value="1"/>
</dbReference>
<dbReference type="EMBL" id="BMDO01000013">
    <property type="protein sequence ID" value="GGI52458.1"/>
    <property type="molecule type" value="Genomic_DNA"/>
</dbReference>
<dbReference type="FunFam" id="3.30.565.10:FF:000037">
    <property type="entry name" value="Hybrid sensor histidine kinase/response regulator"/>
    <property type="match status" value="1"/>
</dbReference>
<protein>
    <recommendedName>
        <fullName evidence="2">histidine kinase</fullName>
        <ecNumber evidence="2">2.7.13.3</ecNumber>
    </recommendedName>
</protein>
<dbReference type="SMART" id="SM00342">
    <property type="entry name" value="HTH_ARAC"/>
    <property type="match status" value="1"/>
</dbReference>
<dbReference type="GO" id="GO:0005524">
    <property type="term" value="F:ATP binding"/>
    <property type="evidence" value="ECO:0007669"/>
    <property type="project" value="UniProtKB-KW"/>
</dbReference>
<dbReference type="InterPro" id="IPR028082">
    <property type="entry name" value="Peripla_BP_I"/>
</dbReference>
<dbReference type="GO" id="GO:0000155">
    <property type="term" value="F:phosphorelay sensor kinase activity"/>
    <property type="evidence" value="ECO:0007669"/>
    <property type="project" value="InterPro"/>
</dbReference>
<evidence type="ECO:0000256" key="9">
    <source>
        <dbReference type="ARBA" id="ARBA00023015"/>
    </source>
</evidence>
<feature type="domain" description="Response regulatory" evidence="17">
    <location>
        <begin position="625"/>
        <end position="740"/>
    </location>
</feature>
<dbReference type="Gene3D" id="3.40.50.2300">
    <property type="match status" value="3"/>
</dbReference>
<evidence type="ECO:0000259" key="17">
    <source>
        <dbReference type="PROSITE" id="PS50110"/>
    </source>
</evidence>
<dbReference type="PROSITE" id="PS00041">
    <property type="entry name" value="HTH_ARAC_FAMILY_1"/>
    <property type="match status" value="1"/>
</dbReference>
<keyword evidence="11" id="KW-0804">Transcription</keyword>
<dbReference type="PRINTS" id="PR00344">
    <property type="entry name" value="BCTRLSENSOR"/>
</dbReference>
<dbReference type="InterPro" id="IPR009057">
    <property type="entry name" value="Homeodomain-like_sf"/>
</dbReference>
<evidence type="ECO:0000256" key="12">
    <source>
        <dbReference type="PROSITE-ProRule" id="PRU00169"/>
    </source>
</evidence>
<dbReference type="PROSITE" id="PS50110">
    <property type="entry name" value="RESPONSE_REGULATORY"/>
    <property type="match status" value="1"/>
</dbReference>
<evidence type="ECO:0000256" key="4">
    <source>
        <dbReference type="ARBA" id="ARBA00022679"/>
    </source>
</evidence>
<feature type="coiled-coil region" evidence="13">
    <location>
        <begin position="318"/>
        <end position="348"/>
    </location>
</feature>
<keyword evidence="14" id="KW-0812">Transmembrane</keyword>
<dbReference type="InterPro" id="IPR003661">
    <property type="entry name" value="HisK_dim/P_dom"/>
</dbReference>
<gene>
    <name evidence="18" type="ORF">GCM10011425_36700</name>
</gene>
<evidence type="ECO:0000259" key="16">
    <source>
        <dbReference type="PROSITE" id="PS50109"/>
    </source>
</evidence>
<keyword evidence="6 18" id="KW-0418">Kinase</keyword>
<keyword evidence="7" id="KW-0067">ATP-binding</keyword>
<dbReference type="Gene3D" id="1.10.10.60">
    <property type="entry name" value="Homeodomain-like"/>
    <property type="match status" value="1"/>
</dbReference>
<accession>A0A917N307</accession>
<dbReference type="Pfam" id="PF00072">
    <property type="entry name" value="Response_reg"/>
    <property type="match status" value="1"/>
</dbReference>
<dbReference type="Pfam" id="PF02518">
    <property type="entry name" value="HATPase_c"/>
    <property type="match status" value="1"/>
</dbReference>
<evidence type="ECO:0000256" key="11">
    <source>
        <dbReference type="ARBA" id="ARBA00023163"/>
    </source>
</evidence>
<feature type="domain" description="HTH araC/xylS-type" evidence="15">
    <location>
        <begin position="772"/>
        <end position="871"/>
    </location>
</feature>
<keyword evidence="14" id="KW-0472">Membrane</keyword>
<dbReference type="InterPro" id="IPR005467">
    <property type="entry name" value="His_kinase_dom"/>
</dbReference>
<keyword evidence="13" id="KW-0175">Coiled coil</keyword>
<feature type="domain" description="Histidine kinase" evidence="16">
    <location>
        <begin position="362"/>
        <end position="577"/>
    </location>
</feature>
<keyword evidence="5" id="KW-0547">Nucleotide-binding</keyword>
<keyword evidence="10" id="KW-0238">DNA-binding</keyword>
<organism evidence="18 19">
    <name type="scientific">Mucilaginibacter galii</name>
    <dbReference type="NCBI Taxonomy" id="2005073"/>
    <lineage>
        <taxon>Bacteria</taxon>
        <taxon>Pseudomonadati</taxon>
        <taxon>Bacteroidota</taxon>
        <taxon>Sphingobacteriia</taxon>
        <taxon>Sphingobacteriales</taxon>
        <taxon>Sphingobacteriaceae</taxon>
        <taxon>Mucilaginibacter</taxon>
    </lineage>
</organism>
<dbReference type="SMART" id="SM00448">
    <property type="entry name" value="REC"/>
    <property type="match status" value="1"/>
</dbReference>
<dbReference type="AlphaFoldDB" id="A0A917N307"/>
<keyword evidence="19" id="KW-1185">Reference proteome</keyword>
<dbReference type="CDD" id="cd00082">
    <property type="entry name" value="HisKA"/>
    <property type="match status" value="1"/>
</dbReference>
<dbReference type="CDD" id="cd06308">
    <property type="entry name" value="PBP1_sensor_kinase-like"/>
    <property type="match status" value="1"/>
</dbReference>
<dbReference type="SUPFAM" id="SSF55874">
    <property type="entry name" value="ATPase domain of HSP90 chaperone/DNA topoisomerase II/histidine kinase"/>
    <property type="match status" value="1"/>
</dbReference>
<dbReference type="SUPFAM" id="SSF46689">
    <property type="entry name" value="Homeodomain-like"/>
    <property type="match status" value="1"/>
</dbReference>
<sequence>MLQEMQMELSLHPAAGFIYKDAGGNSNKQISQVKEMLNQGIDLLIISPNEAQPLTPIVEEVYSKGIPVVVLDRKTTSNQYTAYVGADNYQLGRMAGEYISTLSKVPVNVIEIMGLPGSSPAIERERGFKDGIAGHHHVKIEAKVFGDWLKNNAIEQLSQIKPQLSSVNYVFAHNDVMASGARFYLNKLNRSKNIKVIGVDALPGQGGGLQMVADGVLNASLLYPTGGKEAIATAFQILSKSTFIKENILQSLVIDSSNVQLMKMQWSRINSQQHDIDKQQSLLQEQRVIYNDQKIILNIMVITLVLAIIFGGLAFFSLVENRKANKSLEAKNEEILAQRNQLVEMSAKAEVANEAKFNFFTNISHEFRTPLTLILSPIDEMLKDEKLVKTSGKALKIIHQNAFRLLSLVNELLDYRKLEYDKQQIRVSENDIVTYVREIAEYFRHQAQRLNINFIITSESKQIKLWFDPRMLDKVFFNLIANALKFTNEKGTVRISIKQGNNQEVLVEIEDNGIGMTKDETERVFDQFYQADHTPTLGSGIGLALSKEIVALHHGRIDLISERWKRTAFTVVLPAGNKHFNTAEISRPEVSIPDLNERSKPYTVDLEKISSKTTSGGFSKPKEHSVLVVEDNPDLLNYLEEKLSEHYEIYTAVNGMSALNEAIERVPDLIISDVVLPELSGKGLCEKIKSDFRTSHIPLILLTAQNSVEQQISGINAMADAYMTKPFNLDYLIARIQGLIKNRVKLKEHFTAATDLTEKLPLPKTLDKKFVNDFIGIVEQNLSNERFGVDEICTLLGISRVQVYRKVKALLGCSVSDYIVNRRLKRAKQLLSNGELTIAEITYEIGFSNPNYFSTVFKSKYGCTPSEFRKQQC</sequence>
<dbReference type="GO" id="GO:0043565">
    <property type="term" value="F:sequence-specific DNA binding"/>
    <property type="evidence" value="ECO:0007669"/>
    <property type="project" value="InterPro"/>
</dbReference>
<evidence type="ECO:0000256" key="10">
    <source>
        <dbReference type="ARBA" id="ARBA00023125"/>
    </source>
</evidence>